<dbReference type="PANTHER" id="PTHR11080">
    <property type="entry name" value="PYRAZINAMIDASE/NICOTINAMIDASE"/>
    <property type="match status" value="1"/>
</dbReference>
<sequence>MTPSPSAFAPGDLLLLVDVQVDFCPGGALPIENGDQVVPVLNGWIQAAVETKVPIYASRDWHPTGHISFAESGGQWPVHCLQDTPGAAFHPALQLPTEAVVVTKGNRFDQDQNSAFDQTGLAFWLKKKGIKRLFVGGLAQDVCVLATVLDALKEGFAVNLLVDGTRPVTEEGGRVALAKMAKAGAQVMGG</sequence>
<dbReference type="EC" id="3.5.1.19" evidence="6"/>
<keyword evidence="3" id="KW-0479">Metal-binding</keyword>
<accession>A0ABM8HLX7</accession>
<dbReference type="Pfam" id="PF00857">
    <property type="entry name" value="Isochorismatase"/>
    <property type="match status" value="1"/>
</dbReference>
<keyword evidence="10" id="KW-1185">Reference proteome</keyword>
<dbReference type="InterPro" id="IPR052347">
    <property type="entry name" value="Isochorismatase_Nicotinamidase"/>
</dbReference>
<protein>
    <recommendedName>
        <fullName evidence="6">nicotinamidase</fullName>
        <ecNumber evidence="6">3.5.1.19</ecNumber>
    </recommendedName>
    <alternativeName>
        <fullName evidence="7">Nicotinamide deamidase</fullName>
    </alternativeName>
</protein>
<organism evidence="9 10">
    <name type="scientific">Desulfuromonas versatilis</name>
    <dbReference type="NCBI Taxonomy" id="2802975"/>
    <lineage>
        <taxon>Bacteria</taxon>
        <taxon>Pseudomonadati</taxon>
        <taxon>Thermodesulfobacteriota</taxon>
        <taxon>Desulfuromonadia</taxon>
        <taxon>Desulfuromonadales</taxon>
        <taxon>Desulfuromonadaceae</taxon>
        <taxon>Desulfuromonas</taxon>
    </lineage>
</organism>
<keyword evidence="4" id="KW-0378">Hydrolase</keyword>
<gene>
    <name evidence="9" type="ORF">DESUT3_02410</name>
</gene>
<keyword evidence="2" id="KW-0662">Pyridine nucleotide biosynthesis</keyword>
<reference evidence="9 10" key="1">
    <citation type="journal article" date="2016" name="C (Basel)">
        <title>Selective Growth of and Electricity Production by Marine Exoelectrogenic Bacteria in Self-Aggregated Hydrogel of Microbially Reduced Graphene Oxide.</title>
        <authorList>
            <person name="Yoshida N."/>
            <person name="Goto Y."/>
            <person name="Miyata Y."/>
        </authorList>
    </citation>
    <scope>NUCLEOTIDE SEQUENCE [LARGE SCALE GENOMIC DNA]</scope>
    <source>
        <strain evidence="9 10">NIT-T3</strain>
    </source>
</reference>
<reference evidence="9 10" key="2">
    <citation type="journal article" date="2021" name="Int. J. Syst. Evol. Microbiol.">
        <title>Isolation and Polyphasic Characterization of Desulfuromonas versatilis sp. Nov., an Electrogenic Bacteria Capable of Versatile Metabolism Isolated from a Graphene Oxide-Reducing Enrichment Culture.</title>
        <authorList>
            <person name="Xie L."/>
            <person name="Yoshida N."/>
            <person name="Ishii S."/>
            <person name="Meng L."/>
        </authorList>
    </citation>
    <scope>NUCLEOTIDE SEQUENCE [LARGE SCALE GENOMIC DNA]</scope>
    <source>
        <strain evidence="9 10">NIT-T3</strain>
    </source>
</reference>
<dbReference type="Gene3D" id="3.40.50.850">
    <property type="entry name" value="Isochorismatase-like"/>
    <property type="match status" value="1"/>
</dbReference>
<comment type="similarity">
    <text evidence="1">Belongs to the isochorismatase family.</text>
</comment>
<evidence type="ECO:0000256" key="1">
    <source>
        <dbReference type="ARBA" id="ARBA00006336"/>
    </source>
</evidence>
<dbReference type="RefSeq" id="WP_221250647.1">
    <property type="nucleotide sequence ID" value="NZ_AP024355.1"/>
</dbReference>
<evidence type="ECO:0000259" key="8">
    <source>
        <dbReference type="Pfam" id="PF00857"/>
    </source>
</evidence>
<evidence type="ECO:0000256" key="5">
    <source>
        <dbReference type="ARBA" id="ARBA00037900"/>
    </source>
</evidence>
<evidence type="ECO:0000256" key="2">
    <source>
        <dbReference type="ARBA" id="ARBA00022642"/>
    </source>
</evidence>
<evidence type="ECO:0000313" key="9">
    <source>
        <dbReference type="EMBL" id="BCR03172.1"/>
    </source>
</evidence>
<dbReference type="PANTHER" id="PTHR11080:SF2">
    <property type="entry name" value="LD05707P"/>
    <property type="match status" value="1"/>
</dbReference>
<name>A0ABM8HLX7_9BACT</name>
<feature type="domain" description="Isochorismatase-like" evidence="8">
    <location>
        <begin position="13"/>
        <end position="188"/>
    </location>
</feature>
<evidence type="ECO:0000313" key="10">
    <source>
        <dbReference type="Proteomes" id="UP001319827"/>
    </source>
</evidence>
<evidence type="ECO:0000256" key="6">
    <source>
        <dbReference type="ARBA" id="ARBA00039017"/>
    </source>
</evidence>
<dbReference type="SUPFAM" id="SSF52499">
    <property type="entry name" value="Isochorismatase-like hydrolases"/>
    <property type="match status" value="1"/>
</dbReference>
<dbReference type="Proteomes" id="UP001319827">
    <property type="component" value="Chromosome"/>
</dbReference>
<dbReference type="InterPro" id="IPR036380">
    <property type="entry name" value="Isochorismatase-like_sf"/>
</dbReference>
<dbReference type="InterPro" id="IPR000868">
    <property type="entry name" value="Isochorismatase-like_dom"/>
</dbReference>
<proteinExistence type="inferred from homology"/>
<evidence type="ECO:0000256" key="7">
    <source>
        <dbReference type="ARBA" id="ARBA00043224"/>
    </source>
</evidence>
<comment type="pathway">
    <text evidence="5">Cofactor biosynthesis; nicotinate biosynthesis; nicotinate from nicotinamide: step 1/1.</text>
</comment>
<evidence type="ECO:0000256" key="3">
    <source>
        <dbReference type="ARBA" id="ARBA00022723"/>
    </source>
</evidence>
<dbReference type="EMBL" id="AP024355">
    <property type="protein sequence ID" value="BCR03172.1"/>
    <property type="molecule type" value="Genomic_DNA"/>
</dbReference>
<evidence type="ECO:0000256" key="4">
    <source>
        <dbReference type="ARBA" id="ARBA00022801"/>
    </source>
</evidence>